<dbReference type="RefSeq" id="XP_016706849.2">
    <property type="nucleotide sequence ID" value="XM_016851360.2"/>
</dbReference>
<reference evidence="4" key="2">
    <citation type="submission" date="2025-08" db="UniProtKB">
        <authorList>
            <consortium name="RefSeq"/>
        </authorList>
    </citation>
    <scope>IDENTIFICATION</scope>
</reference>
<evidence type="ECO:0000313" key="3">
    <source>
        <dbReference type="Proteomes" id="UP000818029"/>
    </source>
</evidence>
<feature type="domain" description="DUF7792" evidence="2">
    <location>
        <begin position="11"/>
        <end position="131"/>
    </location>
</feature>
<name>A0A1U8L1E2_GOSHI</name>
<dbReference type="InterPro" id="IPR016024">
    <property type="entry name" value="ARM-type_fold"/>
</dbReference>
<dbReference type="PANTHER" id="PTHR46168:SF12">
    <property type="entry name" value="ARMADILLO REPEAT ONLY 4-LIKE PROTEIN"/>
    <property type="match status" value="1"/>
</dbReference>
<protein>
    <recommendedName>
        <fullName evidence="2">DUF7792 domain-containing protein</fullName>
    </recommendedName>
</protein>
<dbReference type="STRING" id="3635.A0A1U8L1E2"/>
<keyword evidence="1" id="KW-0677">Repeat</keyword>
<dbReference type="SMART" id="SM00185">
    <property type="entry name" value="ARM"/>
    <property type="match status" value="4"/>
</dbReference>
<dbReference type="Proteomes" id="UP000818029">
    <property type="component" value="Chromosome D01"/>
</dbReference>
<gene>
    <name evidence="4" type="primary">LOC107921517</name>
</gene>
<dbReference type="AlphaFoldDB" id="A0A1U8L1E2"/>
<dbReference type="PaxDb" id="3635-A0A1U8L1E2"/>
<proteinExistence type="predicted"/>
<reference evidence="3" key="1">
    <citation type="journal article" date="2020" name="Nat. Genet.">
        <title>Genomic diversifications of five Gossypium allopolyploid species and their impact on cotton improvement.</title>
        <authorList>
            <person name="Chen Z.J."/>
            <person name="Sreedasyam A."/>
            <person name="Ando A."/>
            <person name="Song Q."/>
            <person name="De Santiago L.M."/>
            <person name="Hulse-Kemp A.M."/>
            <person name="Ding M."/>
            <person name="Ye W."/>
            <person name="Kirkbride R.C."/>
            <person name="Jenkins J."/>
            <person name="Plott C."/>
            <person name="Lovell J."/>
            <person name="Lin Y.M."/>
            <person name="Vaughn R."/>
            <person name="Liu B."/>
            <person name="Simpson S."/>
            <person name="Scheffler B.E."/>
            <person name="Wen L."/>
            <person name="Saski C.A."/>
            <person name="Grover C.E."/>
            <person name="Hu G."/>
            <person name="Conover J.L."/>
            <person name="Carlson J.W."/>
            <person name="Shu S."/>
            <person name="Boston L.B."/>
            <person name="Williams M."/>
            <person name="Peterson D.G."/>
            <person name="McGee K."/>
            <person name="Jones D.C."/>
            <person name="Wendel J.F."/>
            <person name="Stelly D.M."/>
            <person name="Grimwood J."/>
            <person name="Schmutz J."/>
        </authorList>
    </citation>
    <scope>NUCLEOTIDE SEQUENCE [LARGE SCALE GENOMIC DNA]</scope>
    <source>
        <strain evidence="3">cv. TM-1</strain>
    </source>
</reference>
<evidence type="ECO:0000256" key="1">
    <source>
        <dbReference type="ARBA" id="ARBA00022737"/>
    </source>
</evidence>
<dbReference type="InterPro" id="IPR011989">
    <property type="entry name" value="ARM-like"/>
</dbReference>
<organism evidence="3 4">
    <name type="scientific">Gossypium hirsutum</name>
    <name type="common">Upland cotton</name>
    <name type="synonym">Gossypium mexicanum</name>
    <dbReference type="NCBI Taxonomy" id="3635"/>
    <lineage>
        <taxon>Eukaryota</taxon>
        <taxon>Viridiplantae</taxon>
        <taxon>Streptophyta</taxon>
        <taxon>Embryophyta</taxon>
        <taxon>Tracheophyta</taxon>
        <taxon>Spermatophyta</taxon>
        <taxon>Magnoliopsida</taxon>
        <taxon>eudicotyledons</taxon>
        <taxon>Gunneridae</taxon>
        <taxon>Pentapetalae</taxon>
        <taxon>rosids</taxon>
        <taxon>malvids</taxon>
        <taxon>Malvales</taxon>
        <taxon>Malvaceae</taxon>
        <taxon>Malvoideae</taxon>
        <taxon>Gossypium</taxon>
    </lineage>
</organism>
<evidence type="ECO:0000259" key="2">
    <source>
        <dbReference type="Pfam" id="PF25055"/>
    </source>
</evidence>
<evidence type="ECO:0000313" key="4">
    <source>
        <dbReference type="RefSeq" id="XP_016706849.2"/>
    </source>
</evidence>
<dbReference type="Gene3D" id="1.20.930.20">
    <property type="entry name" value="Adaptor protein Cbl, N-terminal domain"/>
    <property type="match status" value="1"/>
</dbReference>
<dbReference type="GO" id="GO:0007166">
    <property type="term" value="P:cell surface receptor signaling pathway"/>
    <property type="evidence" value="ECO:0007669"/>
    <property type="project" value="InterPro"/>
</dbReference>
<keyword evidence="3" id="KW-1185">Reference proteome</keyword>
<dbReference type="InterPro" id="IPR056694">
    <property type="entry name" value="DUF7792"/>
</dbReference>
<dbReference type="GeneID" id="107921517"/>
<dbReference type="PANTHER" id="PTHR46168">
    <property type="entry name" value="ARMADILLO REPEAT ONLY 4"/>
    <property type="match status" value="1"/>
</dbReference>
<dbReference type="Pfam" id="PF25055">
    <property type="entry name" value="DUF7792"/>
    <property type="match status" value="1"/>
</dbReference>
<accession>A0A1U8L1E2</accession>
<dbReference type="InterPro" id="IPR000225">
    <property type="entry name" value="Armadillo"/>
</dbReference>
<dbReference type="SUPFAM" id="SSF48371">
    <property type="entry name" value="ARM repeat"/>
    <property type="match status" value="2"/>
</dbReference>
<dbReference type="KEGG" id="ghi:107921517"/>
<sequence length="677" mass="76449">MLSWEAKTQIQQLRDLISLGDDVCTAATKTKSFKKEVSNLVPLVYRLSQMLKTLLCFVTSPHTSLYLRPLHCIVKEVKVGFEHALSIVHKCKRGNLLWKLFTTCSYATQFVELFNCLNASTSDMKWLLSIYMPQSCSTSTYEKPVKVKVWSCIAAVKMGRALEDRVRAVKQLASLAEQNDEYKNIIYEEDGVPSLQKLLKEKISLDAQIMTVKTLCLLANEEEKKRVIMKEMVSTILSRLSRTSAISDQIQAANLVTGIAEHNPELKEYALIRENVIWQLITLLSPADDTKRNPKLKLSCSRALWMLVQGSISNCKTLTETKGMLCLAKLLKTEKDELQYNCLMIIREITAIAESNNEFRHSTFKSSSPAAKAVVDELLRVIKEFDNMKLRIPAIKSVGSLARSFSAKECQVISPLVARLGDADREVAMEASIALQKFICPNNYLSCEHSKSIIESNGVPLLIKLLLDDGDEKLQCHRLTLICYLANHDSNSNVLIKGGALTALQTTAPTVMAQHPELKQLVSQAICKLQSNKADKHQELENSRGIKRFITEQGKAVVDLVRGLKLKLETKCVGGRVNIQLQGYWKSYKKKISGAIRSLRMRRRWRVVKAKSVDLALTLRSVIEYSGKRVIMKETASKLRVVKRIVKSMEKKEIRRKFGFIIHKIFISVMSICYSVT</sequence>
<dbReference type="InterPro" id="IPR036537">
    <property type="entry name" value="Adaptor_Cbl_N_dom_sf"/>
</dbReference>
<dbReference type="Gene3D" id="1.25.10.10">
    <property type="entry name" value="Leucine-rich Repeat Variant"/>
    <property type="match status" value="2"/>
</dbReference>